<name>A0A6A6WJ53_9PEZI</name>
<dbReference type="OrthoDB" id="2556122at2759"/>
<dbReference type="InterPro" id="IPR000626">
    <property type="entry name" value="Ubiquitin-like_dom"/>
</dbReference>
<dbReference type="GeneID" id="54484372"/>
<dbReference type="PROSITE" id="PS50053">
    <property type="entry name" value="UBIQUITIN_2"/>
    <property type="match status" value="1"/>
</dbReference>
<dbReference type="PANTHER" id="PTHR28049:SF1">
    <property type="entry name" value="DSC E3 UBIQUITIN LIGASE COMPLEX SUBUNIT 3"/>
    <property type="match status" value="1"/>
</dbReference>
<dbReference type="Pfam" id="PF13373">
    <property type="entry name" value="Dsc3_C"/>
    <property type="match status" value="1"/>
</dbReference>
<evidence type="ECO:0000256" key="2">
    <source>
        <dbReference type="SAM" id="Phobius"/>
    </source>
</evidence>
<dbReference type="InterPro" id="IPR025390">
    <property type="entry name" value="Dsc3_C"/>
</dbReference>
<gene>
    <name evidence="4" type="ORF">EJ05DRAFT_473089</name>
</gene>
<feature type="compositionally biased region" description="Basic and acidic residues" evidence="1">
    <location>
        <begin position="82"/>
        <end position="93"/>
    </location>
</feature>
<dbReference type="InterPro" id="IPR045226">
    <property type="entry name" value="Dsc3"/>
</dbReference>
<evidence type="ECO:0000313" key="4">
    <source>
        <dbReference type="EMBL" id="KAF2762160.1"/>
    </source>
</evidence>
<organism evidence="4 5">
    <name type="scientific">Pseudovirgaria hyperparasitica</name>
    <dbReference type="NCBI Taxonomy" id="470096"/>
    <lineage>
        <taxon>Eukaryota</taxon>
        <taxon>Fungi</taxon>
        <taxon>Dikarya</taxon>
        <taxon>Ascomycota</taxon>
        <taxon>Pezizomycotina</taxon>
        <taxon>Dothideomycetes</taxon>
        <taxon>Dothideomycetes incertae sedis</taxon>
        <taxon>Acrospermales</taxon>
        <taxon>Acrospermaceae</taxon>
        <taxon>Pseudovirgaria</taxon>
    </lineage>
</organism>
<dbReference type="GO" id="GO:0005783">
    <property type="term" value="C:endoplasmic reticulum"/>
    <property type="evidence" value="ECO:0007669"/>
    <property type="project" value="TreeGrafter"/>
</dbReference>
<dbReference type="InterPro" id="IPR019413">
    <property type="entry name" value="Dsc3_ub-like_dom"/>
</dbReference>
<accession>A0A6A6WJ53</accession>
<dbReference type="AlphaFoldDB" id="A0A6A6WJ53"/>
<dbReference type="Pfam" id="PF10302">
    <property type="entry name" value="Dsc3_N"/>
    <property type="match status" value="1"/>
</dbReference>
<dbReference type="SUPFAM" id="SSF54236">
    <property type="entry name" value="Ubiquitin-like"/>
    <property type="match status" value="1"/>
</dbReference>
<dbReference type="PANTHER" id="PTHR28049">
    <property type="entry name" value="TRANSMEMBRANE PROTEIN YOR223W"/>
    <property type="match status" value="1"/>
</dbReference>
<keyword evidence="2" id="KW-1133">Transmembrane helix</keyword>
<evidence type="ECO:0000313" key="5">
    <source>
        <dbReference type="Proteomes" id="UP000799437"/>
    </source>
</evidence>
<dbReference type="Proteomes" id="UP000799437">
    <property type="component" value="Unassembled WGS sequence"/>
</dbReference>
<feature type="transmembrane region" description="Helical" evidence="2">
    <location>
        <begin position="257"/>
        <end position="276"/>
    </location>
</feature>
<dbReference type="RefSeq" id="XP_033604611.1">
    <property type="nucleotide sequence ID" value="XM_033743318.1"/>
</dbReference>
<evidence type="ECO:0000256" key="1">
    <source>
        <dbReference type="SAM" id="MobiDB-lite"/>
    </source>
</evidence>
<keyword evidence="2" id="KW-0812">Transmembrane</keyword>
<keyword evidence="5" id="KW-1185">Reference proteome</keyword>
<dbReference type="InterPro" id="IPR029071">
    <property type="entry name" value="Ubiquitin-like_domsf"/>
</dbReference>
<keyword evidence="2" id="KW-0472">Membrane</keyword>
<feature type="region of interest" description="Disordered" evidence="1">
    <location>
        <begin position="71"/>
        <end position="100"/>
    </location>
</feature>
<evidence type="ECO:0000259" key="3">
    <source>
        <dbReference type="PROSITE" id="PS50053"/>
    </source>
</evidence>
<dbReference type="CDD" id="cd17039">
    <property type="entry name" value="Ubl_ubiquitin_like"/>
    <property type="match status" value="1"/>
</dbReference>
<sequence length="307" mass="33421">MSETLPDELLYLVIRFSASIPDLPLSISSPLTSTTLSLKRLIREHLPDDLASNRLRLIHAGKALQDATPLSKSLKWLPPPPRDVDLKSKDTKGKGKAPATSDAWMQRMYIHCSIGDALTEKELQSEATLAANLETSLVTENANKIVASASGDAAVRRKSSAEVAIPSTSNVPSGFDRLLTAGFTTSEVAELRSQFMENLAFTHTPDTMPQGQALRLLEDQWFDQSAQGEPSAIATGDEGGAGWGFTFRTEDGALDDIVWGNLIGFFWPIGALVWGLREEGVWTARRKMVILSGIVVNLIFGLVKWSS</sequence>
<reference evidence="4" key="1">
    <citation type="journal article" date="2020" name="Stud. Mycol.">
        <title>101 Dothideomycetes genomes: a test case for predicting lifestyles and emergence of pathogens.</title>
        <authorList>
            <person name="Haridas S."/>
            <person name="Albert R."/>
            <person name="Binder M."/>
            <person name="Bloem J."/>
            <person name="Labutti K."/>
            <person name="Salamov A."/>
            <person name="Andreopoulos B."/>
            <person name="Baker S."/>
            <person name="Barry K."/>
            <person name="Bills G."/>
            <person name="Bluhm B."/>
            <person name="Cannon C."/>
            <person name="Castanera R."/>
            <person name="Culley D."/>
            <person name="Daum C."/>
            <person name="Ezra D."/>
            <person name="Gonzalez J."/>
            <person name="Henrissat B."/>
            <person name="Kuo A."/>
            <person name="Liang C."/>
            <person name="Lipzen A."/>
            <person name="Lutzoni F."/>
            <person name="Magnuson J."/>
            <person name="Mondo S."/>
            <person name="Nolan M."/>
            <person name="Ohm R."/>
            <person name="Pangilinan J."/>
            <person name="Park H.-J."/>
            <person name="Ramirez L."/>
            <person name="Alfaro M."/>
            <person name="Sun H."/>
            <person name="Tritt A."/>
            <person name="Yoshinaga Y."/>
            <person name="Zwiers L.-H."/>
            <person name="Turgeon B."/>
            <person name="Goodwin S."/>
            <person name="Spatafora J."/>
            <person name="Crous P."/>
            <person name="Grigoriev I."/>
        </authorList>
    </citation>
    <scope>NUCLEOTIDE SEQUENCE</scope>
    <source>
        <strain evidence="4">CBS 121739</strain>
    </source>
</reference>
<feature type="transmembrane region" description="Helical" evidence="2">
    <location>
        <begin position="288"/>
        <end position="306"/>
    </location>
</feature>
<protein>
    <recommendedName>
        <fullName evidence="3">Ubiquitin-like domain-containing protein</fullName>
    </recommendedName>
</protein>
<proteinExistence type="predicted"/>
<dbReference type="Gene3D" id="3.10.20.90">
    <property type="entry name" value="Phosphatidylinositol 3-kinase Catalytic Subunit, Chain A, domain 1"/>
    <property type="match status" value="1"/>
</dbReference>
<dbReference type="EMBL" id="ML996566">
    <property type="protein sequence ID" value="KAF2762160.1"/>
    <property type="molecule type" value="Genomic_DNA"/>
</dbReference>
<dbReference type="GO" id="GO:0044695">
    <property type="term" value="C:Dsc E3 ubiquitin ligase complex"/>
    <property type="evidence" value="ECO:0007669"/>
    <property type="project" value="InterPro"/>
</dbReference>
<feature type="domain" description="Ubiquitin-like" evidence="3">
    <location>
        <begin position="10"/>
        <end position="72"/>
    </location>
</feature>